<proteinExistence type="predicted"/>
<sequence>MGGARKPKVVLDSWSSARPRGLLPLNGLWNETQDRRTCRRGICRPEGPLGWPCAWRLVGMKLAGQGLLGLQQRGEGADAAGGTVGLKKVLRNWNVRILSWNWHGPLGFHRMDSTGGRGELLTPGGQ</sequence>
<gene>
    <name evidence="1" type="ORF">HJG60_008754</name>
</gene>
<dbReference type="AlphaFoldDB" id="A0A833YTA4"/>
<accession>A0A833YTA4</accession>
<name>A0A833YTA4_9CHIR</name>
<dbReference type="Proteomes" id="UP000664940">
    <property type="component" value="Unassembled WGS sequence"/>
</dbReference>
<evidence type="ECO:0000313" key="1">
    <source>
        <dbReference type="EMBL" id="KAF6081735.1"/>
    </source>
</evidence>
<reference evidence="1 2" key="1">
    <citation type="journal article" date="2020" name="Nature">
        <title>Six reference-quality genomes reveal evolution of bat adaptations.</title>
        <authorList>
            <person name="Jebb D."/>
            <person name="Huang Z."/>
            <person name="Pippel M."/>
            <person name="Hughes G.M."/>
            <person name="Lavrichenko K."/>
            <person name="Devanna P."/>
            <person name="Winkler S."/>
            <person name="Jermiin L.S."/>
            <person name="Skirmuntt E.C."/>
            <person name="Katzourakis A."/>
            <person name="Burkitt-Gray L."/>
            <person name="Ray D.A."/>
            <person name="Sullivan K.A.M."/>
            <person name="Roscito J.G."/>
            <person name="Kirilenko B.M."/>
            <person name="Davalos L.M."/>
            <person name="Corthals A.P."/>
            <person name="Power M.L."/>
            <person name="Jones G."/>
            <person name="Ransome R.D."/>
            <person name="Dechmann D.K.N."/>
            <person name="Locatelli A.G."/>
            <person name="Puechmaille S.J."/>
            <person name="Fedrigo O."/>
            <person name="Jarvis E.D."/>
            <person name="Hiller M."/>
            <person name="Vernes S.C."/>
            <person name="Myers E.W."/>
            <person name="Teeling E.C."/>
        </authorList>
    </citation>
    <scope>NUCLEOTIDE SEQUENCE [LARGE SCALE GENOMIC DNA]</scope>
    <source>
        <strain evidence="1">Bat1K_MPI-CBG_1</strain>
    </source>
</reference>
<organism evidence="1 2">
    <name type="scientific">Phyllostomus discolor</name>
    <name type="common">pale spear-nosed bat</name>
    <dbReference type="NCBI Taxonomy" id="89673"/>
    <lineage>
        <taxon>Eukaryota</taxon>
        <taxon>Metazoa</taxon>
        <taxon>Chordata</taxon>
        <taxon>Craniata</taxon>
        <taxon>Vertebrata</taxon>
        <taxon>Euteleostomi</taxon>
        <taxon>Mammalia</taxon>
        <taxon>Eutheria</taxon>
        <taxon>Laurasiatheria</taxon>
        <taxon>Chiroptera</taxon>
        <taxon>Yangochiroptera</taxon>
        <taxon>Phyllostomidae</taxon>
        <taxon>Phyllostominae</taxon>
        <taxon>Phyllostomus</taxon>
    </lineage>
</organism>
<evidence type="ECO:0000313" key="2">
    <source>
        <dbReference type="Proteomes" id="UP000664940"/>
    </source>
</evidence>
<dbReference type="EMBL" id="JABVXQ010000013">
    <property type="protein sequence ID" value="KAF6081735.1"/>
    <property type="molecule type" value="Genomic_DNA"/>
</dbReference>
<protein>
    <submittedName>
        <fullName evidence="1">Uncharacterized protein</fullName>
    </submittedName>
</protein>
<comment type="caution">
    <text evidence="1">The sequence shown here is derived from an EMBL/GenBank/DDBJ whole genome shotgun (WGS) entry which is preliminary data.</text>
</comment>